<reference evidence="2 3" key="1">
    <citation type="submission" date="2023-08" db="EMBL/GenBank/DDBJ databases">
        <title>Achromobacter seleniivolatilans sp. nov., isolated from seleniferous soil.</title>
        <authorList>
            <person name="Zhang S."/>
            <person name="Li K."/>
            <person name="Peng J."/>
            <person name="Zhao Q."/>
            <person name="Wang H."/>
            <person name="Guo Y."/>
        </authorList>
    </citation>
    <scope>NUCLEOTIDE SEQUENCE [LARGE SCALE GENOMIC DNA]</scope>
    <source>
        <strain evidence="2 3">R39</strain>
    </source>
</reference>
<gene>
    <name evidence="2" type="ORF">RAS12_07065</name>
</gene>
<dbReference type="Proteomes" id="UP001234798">
    <property type="component" value="Chromosome"/>
</dbReference>
<organism evidence="2 3">
    <name type="scientific">Achromobacter seleniivolatilans</name>
    <dbReference type="NCBI Taxonomy" id="3047478"/>
    <lineage>
        <taxon>Bacteria</taxon>
        <taxon>Pseudomonadati</taxon>
        <taxon>Pseudomonadota</taxon>
        <taxon>Betaproteobacteria</taxon>
        <taxon>Burkholderiales</taxon>
        <taxon>Alcaligenaceae</taxon>
        <taxon>Achromobacter</taxon>
    </lineage>
</organism>
<evidence type="ECO:0000313" key="2">
    <source>
        <dbReference type="EMBL" id="WMD22129.1"/>
    </source>
</evidence>
<feature type="region of interest" description="Disordered" evidence="1">
    <location>
        <begin position="19"/>
        <end position="59"/>
    </location>
</feature>
<keyword evidence="3" id="KW-1185">Reference proteome</keyword>
<sequence>MSIFYDRFGIPIQAHIDHQLRSATSTEKRETTPDLEDQEPESLIDGCAVESPHASPDRP</sequence>
<name>A0ABY9M6C2_9BURK</name>
<dbReference type="EMBL" id="CP132976">
    <property type="protein sequence ID" value="WMD22129.1"/>
    <property type="molecule type" value="Genomic_DNA"/>
</dbReference>
<feature type="compositionally biased region" description="Basic and acidic residues" evidence="1">
    <location>
        <begin position="19"/>
        <end position="32"/>
    </location>
</feature>
<feature type="compositionally biased region" description="Acidic residues" evidence="1">
    <location>
        <begin position="33"/>
        <end position="42"/>
    </location>
</feature>
<evidence type="ECO:0000256" key="1">
    <source>
        <dbReference type="SAM" id="MobiDB-lite"/>
    </source>
</evidence>
<dbReference type="RefSeq" id="WP_306946646.1">
    <property type="nucleotide sequence ID" value="NZ_CP132976.1"/>
</dbReference>
<protein>
    <submittedName>
        <fullName evidence="2">Uncharacterized protein</fullName>
    </submittedName>
</protein>
<accession>A0ABY9M6C2</accession>
<evidence type="ECO:0000313" key="3">
    <source>
        <dbReference type="Proteomes" id="UP001234798"/>
    </source>
</evidence>
<proteinExistence type="predicted"/>